<sequence length="96" mass="11094">MNIPAQLDGAKVIMFIENDANRPITKMLYEEEDGSSNEVLITGLALAKYENANEYYLFLCDTNWEVHQDFDMESIDEAINCSITTFHLNKNDWKLL</sequence>
<comment type="caution">
    <text evidence="1">The sequence shown here is derived from an EMBL/GenBank/DDBJ whole genome shotgun (WGS) entry which is preliminary data.</text>
</comment>
<evidence type="ECO:0008006" key="3">
    <source>
        <dbReference type="Google" id="ProtNLM"/>
    </source>
</evidence>
<protein>
    <recommendedName>
        <fullName evidence="3">DUF695 domain-containing protein</fullName>
    </recommendedName>
</protein>
<reference evidence="2" key="1">
    <citation type="journal article" date="2019" name="Int. J. Syst. Evol. Microbiol.">
        <title>The Global Catalogue of Microorganisms (GCM) 10K type strain sequencing project: providing services to taxonomists for standard genome sequencing and annotation.</title>
        <authorList>
            <consortium name="The Broad Institute Genomics Platform"/>
            <consortium name="The Broad Institute Genome Sequencing Center for Infectious Disease"/>
            <person name="Wu L."/>
            <person name="Ma J."/>
        </authorList>
    </citation>
    <scope>NUCLEOTIDE SEQUENCE [LARGE SCALE GENOMIC DNA]</scope>
    <source>
        <strain evidence="2">KCTC 3950</strain>
    </source>
</reference>
<name>A0ABW5PKA0_9BACL</name>
<gene>
    <name evidence="1" type="ORF">ACFSUF_25065</name>
</gene>
<evidence type="ECO:0000313" key="1">
    <source>
        <dbReference type="EMBL" id="MFD2615683.1"/>
    </source>
</evidence>
<dbReference type="Proteomes" id="UP001597541">
    <property type="component" value="Unassembled WGS sequence"/>
</dbReference>
<evidence type="ECO:0000313" key="2">
    <source>
        <dbReference type="Proteomes" id="UP001597541"/>
    </source>
</evidence>
<organism evidence="1 2">
    <name type="scientific">Paenibacillus gansuensis</name>
    <dbReference type="NCBI Taxonomy" id="306542"/>
    <lineage>
        <taxon>Bacteria</taxon>
        <taxon>Bacillati</taxon>
        <taxon>Bacillota</taxon>
        <taxon>Bacilli</taxon>
        <taxon>Bacillales</taxon>
        <taxon>Paenibacillaceae</taxon>
        <taxon>Paenibacillus</taxon>
    </lineage>
</organism>
<dbReference type="RefSeq" id="WP_377607809.1">
    <property type="nucleotide sequence ID" value="NZ_JBHUME010000021.1"/>
</dbReference>
<proteinExistence type="predicted"/>
<dbReference type="EMBL" id="JBHUME010000021">
    <property type="protein sequence ID" value="MFD2615683.1"/>
    <property type="molecule type" value="Genomic_DNA"/>
</dbReference>
<accession>A0ABW5PKA0</accession>
<keyword evidence="2" id="KW-1185">Reference proteome</keyword>